<keyword evidence="10" id="KW-1185">Reference proteome</keyword>
<evidence type="ECO:0000256" key="6">
    <source>
        <dbReference type="ARBA" id="ARBA00023180"/>
    </source>
</evidence>
<keyword evidence="2" id="KW-0732">Signal</keyword>
<keyword evidence="5" id="KW-1015">Disulfide bond</keyword>
<evidence type="ECO:0000256" key="2">
    <source>
        <dbReference type="ARBA" id="ARBA00022729"/>
    </source>
</evidence>
<dbReference type="InterPro" id="IPR001314">
    <property type="entry name" value="Peptidase_S1A"/>
</dbReference>
<evidence type="ECO:0000256" key="7">
    <source>
        <dbReference type="SAM" id="MobiDB-lite"/>
    </source>
</evidence>
<dbReference type="PANTHER" id="PTHR24253">
    <property type="entry name" value="TRANSMEMBRANE PROTEASE SERINE"/>
    <property type="match status" value="1"/>
</dbReference>
<dbReference type="CDD" id="cd00190">
    <property type="entry name" value="Tryp_SPc"/>
    <property type="match status" value="1"/>
</dbReference>
<keyword evidence="6" id="KW-0325">Glycoprotein</keyword>
<proteinExistence type="predicted"/>
<dbReference type="PANTHER" id="PTHR24253:SF144">
    <property type="entry name" value="CHYMOTRYPSIN-LIKE PROTEASE CTRL-1-RELATED"/>
    <property type="match status" value="1"/>
</dbReference>
<dbReference type="InterPro" id="IPR009003">
    <property type="entry name" value="Peptidase_S1_PA"/>
</dbReference>
<dbReference type="InterPro" id="IPR001254">
    <property type="entry name" value="Trypsin_dom"/>
</dbReference>
<keyword evidence="4" id="KW-0720">Serine protease</keyword>
<dbReference type="PRINTS" id="PR00722">
    <property type="entry name" value="CHYMOTRYPSIN"/>
</dbReference>
<name>A0ABU7D930_9TELE</name>
<keyword evidence="1" id="KW-0645">Protease</keyword>
<protein>
    <recommendedName>
        <fullName evidence="8">Peptidase S1 domain-containing protein</fullName>
    </recommendedName>
</protein>
<evidence type="ECO:0000313" key="10">
    <source>
        <dbReference type="Proteomes" id="UP001352852"/>
    </source>
</evidence>
<dbReference type="PROSITE" id="PS50240">
    <property type="entry name" value="TRYPSIN_DOM"/>
    <property type="match status" value="1"/>
</dbReference>
<dbReference type="EMBL" id="JAHUTJ010018722">
    <property type="protein sequence ID" value="MED6271673.1"/>
    <property type="molecule type" value="Genomic_DNA"/>
</dbReference>
<dbReference type="Gene3D" id="2.40.10.10">
    <property type="entry name" value="Trypsin-like serine proteases"/>
    <property type="match status" value="1"/>
</dbReference>
<accession>A0ABU7D930</accession>
<feature type="region of interest" description="Disordered" evidence="7">
    <location>
        <begin position="288"/>
        <end position="311"/>
    </location>
</feature>
<evidence type="ECO:0000313" key="9">
    <source>
        <dbReference type="EMBL" id="MED6271673.1"/>
    </source>
</evidence>
<evidence type="ECO:0000256" key="4">
    <source>
        <dbReference type="ARBA" id="ARBA00022825"/>
    </source>
</evidence>
<dbReference type="SMART" id="SM00020">
    <property type="entry name" value="Tryp_SPc"/>
    <property type="match status" value="1"/>
</dbReference>
<dbReference type="InterPro" id="IPR043504">
    <property type="entry name" value="Peptidase_S1_PA_chymotrypsin"/>
</dbReference>
<evidence type="ECO:0000256" key="3">
    <source>
        <dbReference type="ARBA" id="ARBA00022801"/>
    </source>
</evidence>
<keyword evidence="3" id="KW-0378">Hydrolase</keyword>
<reference evidence="9 10" key="1">
    <citation type="submission" date="2021-06" db="EMBL/GenBank/DDBJ databases">
        <authorList>
            <person name="Palmer J.M."/>
        </authorList>
    </citation>
    <scope>NUCLEOTIDE SEQUENCE [LARGE SCALE GENOMIC DNA]</scope>
    <source>
        <strain evidence="9 10">CL_MEX2019</strain>
        <tissue evidence="9">Muscle</tissue>
    </source>
</reference>
<sequence>MLSACVRPPMNSRIIGGQDVSPGSWPWHVTFFSNGGLFCHGSLITDVWVLTSAQCSTRAYLSGAVVHLGVNEESRFGNVTRRIDSIHCHQDFKNNYYDNENDICLLKLSAPVDFTDYIRPVCLASENSTFHEGTASWVTGVESYYYYYYPSNLQDVDISVIGTNKCSCSYNNSYYSYYNRAITNNMLCAGSENGSKTAAYGDQGAPLVTKQNFIWVQSGIVSYINGYYLGQPTIYTRVSQYQKWISDRITGMEPGFVTFTSPGIDSDLNFTCPPIPSTTTTPYTYSFSSPTATHTTKPPKPTRTTVPHTTDDSIFGSGETLIPMTHFSLSVLALFLHLFIGSAGI</sequence>
<evidence type="ECO:0000259" key="8">
    <source>
        <dbReference type="PROSITE" id="PS50240"/>
    </source>
</evidence>
<feature type="domain" description="Peptidase S1" evidence="8">
    <location>
        <begin position="14"/>
        <end position="250"/>
    </location>
</feature>
<dbReference type="Proteomes" id="UP001352852">
    <property type="component" value="Unassembled WGS sequence"/>
</dbReference>
<dbReference type="Pfam" id="PF00089">
    <property type="entry name" value="Trypsin"/>
    <property type="match status" value="1"/>
</dbReference>
<comment type="caution">
    <text evidence="9">The sequence shown here is derived from an EMBL/GenBank/DDBJ whole genome shotgun (WGS) entry which is preliminary data.</text>
</comment>
<organism evidence="9 10">
    <name type="scientific">Characodon lateralis</name>
    <dbReference type="NCBI Taxonomy" id="208331"/>
    <lineage>
        <taxon>Eukaryota</taxon>
        <taxon>Metazoa</taxon>
        <taxon>Chordata</taxon>
        <taxon>Craniata</taxon>
        <taxon>Vertebrata</taxon>
        <taxon>Euteleostomi</taxon>
        <taxon>Actinopterygii</taxon>
        <taxon>Neopterygii</taxon>
        <taxon>Teleostei</taxon>
        <taxon>Neoteleostei</taxon>
        <taxon>Acanthomorphata</taxon>
        <taxon>Ovalentaria</taxon>
        <taxon>Atherinomorphae</taxon>
        <taxon>Cyprinodontiformes</taxon>
        <taxon>Goodeidae</taxon>
        <taxon>Characodon</taxon>
    </lineage>
</organism>
<feature type="compositionally biased region" description="Low complexity" evidence="7">
    <location>
        <begin position="288"/>
        <end position="308"/>
    </location>
</feature>
<gene>
    <name evidence="9" type="ORF">CHARACLAT_022666</name>
</gene>
<dbReference type="SUPFAM" id="SSF50494">
    <property type="entry name" value="Trypsin-like serine proteases"/>
    <property type="match status" value="1"/>
</dbReference>
<evidence type="ECO:0000256" key="5">
    <source>
        <dbReference type="ARBA" id="ARBA00023157"/>
    </source>
</evidence>
<evidence type="ECO:0000256" key="1">
    <source>
        <dbReference type="ARBA" id="ARBA00022670"/>
    </source>
</evidence>